<dbReference type="Pfam" id="PF25954">
    <property type="entry name" value="Beta-barrel_RND_2"/>
    <property type="match status" value="1"/>
</dbReference>
<dbReference type="Proteomes" id="UP000319383">
    <property type="component" value="Chromosome"/>
</dbReference>
<dbReference type="Gene3D" id="2.40.50.100">
    <property type="match status" value="1"/>
</dbReference>
<evidence type="ECO:0000313" key="6">
    <source>
        <dbReference type="EMBL" id="QDU46961.1"/>
    </source>
</evidence>
<dbReference type="Gene3D" id="1.10.287.470">
    <property type="entry name" value="Helix hairpin bin"/>
    <property type="match status" value="1"/>
</dbReference>
<feature type="domain" description="CusB-like beta-barrel" evidence="4">
    <location>
        <begin position="296"/>
        <end position="368"/>
    </location>
</feature>
<evidence type="ECO:0000256" key="3">
    <source>
        <dbReference type="SAM" id="Phobius"/>
    </source>
</evidence>
<dbReference type="InterPro" id="IPR058627">
    <property type="entry name" value="MdtA-like_C"/>
</dbReference>
<dbReference type="SUPFAM" id="SSF111369">
    <property type="entry name" value="HlyD-like secretion proteins"/>
    <property type="match status" value="1"/>
</dbReference>
<evidence type="ECO:0000256" key="2">
    <source>
        <dbReference type="SAM" id="Coils"/>
    </source>
</evidence>
<protein>
    <submittedName>
        <fullName evidence="6">Multidrug resistance protein MdtA</fullName>
    </submittedName>
</protein>
<evidence type="ECO:0000259" key="4">
    <source>
        <dbReference type="Pfam" id="PF25954"/>
    </source>
</evidence>
<dbReference type="RefSeq" id="WP_145379534.1">
    <property type="nucleotide sequence ID" value="NZ_CP036276.1"/>
</dbReference>
<proteinExistence type="inferred from homology"/>
<name>A0A517ZWV6_9PLAN</name>
<dbReference type="KEGG" id="sdyn:Mal52_54890"/>
<accession>A0A517ZWV6</accession>
<evidence type="ECO:0000313" key="7">
    <source>
        <dbReference type="Proteomes" id="UP000319383"/>
    </source>
</evidence>
<feature type="domain" description="Multidrug resistance protein MdtA-like C-terminal permuted SH3" evidence="5">
    <location>
        <begin position="386"/>
        <end position="428"/>
    </location>
</feature>
<dbReference type="AlphaFoldDB" id="A0A517ZWV6"/>
<dbReference type="NCBIfam" id="TIGR01730">
    <property type="entry name" value="RND_mfp"/>
    <property type="match status" value="1"/>
</dbReference>
<dbReference type="Gene3D" id="2.40.420.20">
    <property type="match status" value="1"/>
</dbReference>
<dbReference type="InterPro" id="IPR058792">
    <property type="entry name" value="Beta-barrel_RND_2"/>
</dbReference>
<feature type="coiled-coil region" evidence="2">
    <location>
        <begin position="138"/>
        <end position="217"/>
    </location>
</feature>
<gene>
    <name evidence="6" type="primary">mdtA_3</name>
    <name evidence="6" type="ORF">Mal52_54890</name>
</gene>
<dbReference type="EMBL" id="CP036276">
    <property type="protein sequence ID" value="QDU46961.1"/>
    <property type="molecule type" value="Genomic_DNA"/>
</dbReference>
<dbReference type="GO" id="GO:1990281">
    <property type="term" value="C:efflux pump complex"/>
    <property type="evidence" value="ECO:0007669"/>
    <property type="project" value="TreeGrafter"/>
</dbReference>
<dbReference type="Pfam" id="PF25967">
    <property type="entry name" value="RND-MFP_C"/>
    <property type="match status" value="1"/>
</dbReference>
<keyword evidence="3" id="KW-1133">Transmembrane helix</keyword>
<dbReference type="Gene3D" id="2.40.30.170">
    <property type="match status" value="1"/>
</dbReference>
<keyword evidence="7" id="KW-1185">Reference proteome</keyword>
<dbReference type="PANTHER" id="PTHR30469">
    <property type="entry name" value="MULTIDRUG RESISTANCE PROTEIN MDTA"/>
    <property type="match status" value="1"/>
</dbReference>
<dbReference type="InterPro" id="IPR006143">
    <property type="entry name" value="RND_pump_MFP"/>
</dbReference>
<sequence length="473" mass="52174">MADEKKPMTRGWLRVVITIVCCILALLGGGMIFQALASLKEKPQQSEVEEKVYKVDVFETEQIPLGEVISGFGTSRAYREVVLSAEVGGRVVEKHPSLKPGANVVASQVEVDSQGRTRPTPQSLPLVRIDPETYKQRVAQASGRIAEIDAELKVLAEQEANNERLIKKAAADVEVYQSEYQRIEDLGKRGVISKTELTTARLELERYKQSVLNLDNETRLFPVRRLQLERKRATAVSDLETAQLDLARTEIRPPFSGALSEVMVEVGQNLRPGDPLVKLLDLDVIEVPVPLALGDYEKVAALLKAGDNPTVRLARNTTSPAQWTGIIERVSPQADESTRTVEVYIRVENADQPIPLLPGTFVNARIQGPVIPSAIAIPRDCITDGTVYVADDGRAVKRRIERGHTLQSLVLIDEGLEAGDQVILTNLDILDDRAKVDVQQVRRLADELELMEVPLVVPKVAEQERASEDGASQ</sequence>
<keyword evidence="3" id="KW-0472">Membrane</keyword>
<comment type="similarity">
    <text evidence="1">Belongs to the membrane fusion protein (MFP) (TC 8.A.1) family.</text>
</comment>
<evidence type="ECO:0000256" key="1">
    <source>
        <dbReference type="ARBA" id="ARBA00009477"/>
    </source>
</evidence>
<dbReference type="GO" id="GO:0015562">
    <property type="term" value="F:efflux transmembrane transporter activity"/>
    <property type="evidence" value="ECO:0007669"/>
    <property type="project" value="TreeGrafter"/>
</dbReference>
<reference evidence="6 7" key="1">
    <citation type="submission" date="2019-02" db="EMBL/GenBank/DDBJ databases">
        <title>Deep-cultivation of Planctomycetes and their phenomic and genomic characterization uncovers novel biology.</title>
        <authorList>
            <person name="Wiegand S."/>
            <person name="Jogler M."/>
            <person name="Boedeker C."/>
            <person name="Pinto D."/>
            <person name="Vollmers J."/>
            <person name="Rivas-Marin E."/>
            <person name="Kohn T."/>
            <person name="Peeters S.H."/>
            <person name="Heuer A."/>
            <person name="Rast P."/>
            <person name="Oberbeckmann S."/>
            <person name="Bunk B."/>
            <person name="Jeske O."/>
            <person name="Meyerdierks A."/>
            <person name="Storesund J.E."/>
            <person name="Kallscheuer N."/>
            <person name="Luecker S."/>
            <person name="Lage O.M."/>
            <person name="Pohl T."/>
            <person name="Merkel B.J."/>
            <person name="Hornburger P."/>
            <person name="Mueller R.-W."/>
            <person name="Bruemmer F."/>
            <person name="Labrenz M."/>
            <person name="Spormann A.M."/>
            <person name="Op den Camp H."/>
            <person name="Overmann J."/>
            <person name="Amann R."/>
            <person name="Jetten M.S.M."/>
            <person name="Mascher T."/>
            <person name="Medema M.H."/>
            <person name="Devos D.P."/>
            <person name="Kaster A.-K."/>
            <person name="Ovreas L."/>
            <person name="Rohde M."/>
            <person name="Galperin M.Y."/>
            <person name="Jogler C."/>
        </authorList>
    </citation>
    <scope>NUCLEOTIDE SEQUENCE [LARGE SCALE GENOMIC DNA]</scope>
    <source>
        <strain evidence="6 7">Mal52</strain>
    </source>
</reference>
<keyword evidence="2" id="KW-0175">Coiled coil</keyword>
<organism evidence="6 7">
    <name type="scientific">Symmachiella dynata</name>
    <dbReference type="NCBI Taxonomy" id="2527995"/>
    <lineage>
        <taxon>Bacteria</taxon>
        <taxon>Pseudomonadati</taxon>
        <taxon>Planctomycetota</taxon>
        <taxon>Planctomycetia</taxon>
        <taxon>Planctomycetales</taxon>
        <taxon>Planctomycetaceae</taxon>
        <taxon>Symmachiella</taxon>
    </lineage>
</organism>
<feature type="transmembrane region" description="Helical" evidence="3">
    <location>
        <begin position="12"/>
        <end position="36"/>
    </location>
</feature>
<evidence type="ECO:0000259" key="5">
    <source>
        <dbReference type="Pfam" id="PF25967"/>
    </source>
</evidence>
<keyword evidence="3" id="KW-0812">Transmembrane</keyword>